<evidence type="ECO:0000313" key="3">
    <source>
        <dbReference type="EMBL" id="GAP39589.1"/>
    </source>
</evidence>
<dbReference type="SUPFAM" id="SSF51713">
    <property type="entry name" value="tRNA-guanine transglycosylase"/>
    <property type="match status" value="1"/>
</dbReference>
<accession>A0A0K8PAM3</accession>
<dbReference type="OrthoDB" id="9805417at2"/>
<protein>
    <submittedName>
        <fullName evidence="3">tRNA-guanine family transglycosylase</fullName>
    </submittedName>
</protein>
<dbReference type="PANTHER" id="PTHR43468">
    <property type="match status" value="1"/>
</dbReference>
<dbReference type="GO" id="GO:0006400">
    <property type="term" value="P:tRNA modification"/>
    <property type="evidence" value="ECO:0007669"/>
    <property type="project" value="InterPro"/>
</dbReference>
<dbReference type="EMBL" id="DF968180">
    <property type="protein sequence ID" value="GAP39589.1"/>
    <property type="molecule type" value="Genomic_DNA"/>
</dbReference>
<dbReference type="InterPro" id="IPR002616">
    <property type="entry name" value="tRNA_ribo_trans-like"/>
</dbReference>
<evidence type="ECO:0000313" key="4">
    <source>
        <dbReference type="Proteomes" id="UP000053370"/>
    </source>
</evidence>
<dbReference type="InterPro" id="IPR036511">
    <property type="entry name" value="TGT-like_sf"/>
</dbReference>
<dbReference type="STRING" id="1678840.ATC1_12120"/>
<dbReference type="RefSeq" id="WP_062278157.1">
    <property type="nucleotide sequence ID" value="NZ_DF968180.1"/>
</dbReference>
<dbReference type="Proteomes" id="UP000053370">
    <property type="component" value="Unassembled WGS sequence"/>
</dbReference>
<dbReference type="AlphaFoldDB" id="A0A0K8PAM3"/>
<sequence length="369" mass="41823">MTITNSSNSWIDLPHGRLQYPVYLPDATYGMVRSVDAADLENVSVQGLVMNTFHLMQKPGSLTVQSLHGMHEMSGWTKPIVTDSGGFQAYSLIHENEKFGKITDRGITIIPENSTHKLQLTPEKTVQLQMAFGTDIVICLDECTHAEASDSDQVLSVNRTLAWASRCKKEFLRLKQQVSKSEAIQPKIFGVIQGGGSFELRKRCAEELLEIGFDGFGFGGWPLDSEGNLLFDILQYTRELIPPEFPIHALGIGHPENVVRCVNLGYDIFDCAMPTRDARHGRLYAFREEYPSFDGKWLQYHYISDEQYIRSSQPVSPGCDCLTCTRYSMGYLRHLFKMGDTLFPRLATIHNIRILTRLTELLREEKYGK</sequence>
<keyword evidence="4" id="KW-1185">Reference proteome</keyword>
<proteinExistence type="predicted"/>
<dbReference type="GO" id="GO:0046872">
    <property type="term" value="F:metal ion binding"/>
    <property type="evidence" value="ECO:0007669"/>
    <property type="project" value="UniProtKB-KW"/>
</dbReference>
<dbReference type="NCBIfam" id="TIGR00449">
    <property type="entry name" value="tgt_general"/>
    <property type="match status" value="1"/>
</dbReference>
<evidence type="ECO:0000256" key="1">
    <source>
        <dbReference type="ARBA" id="ARBA00022723"/>
    </source>
</evidence>
<gene>
    <name evidence="3" type="ORF">ATC1_12120</name>
</gene>
<dbReference type="Pfam" id="PF01702">
    <property type="entry name" value="TGT"/>
    <property type="match status" value="1"/>
</dbReference>
<dbReference type="PATRIC" id="fig|1678840.3.peg.644"/>
<feature type="domain" description="tRNA-guanine(15) transglycosylase-like" evidence="2">
    <location>
        <begin position="11"/>
        <end position="364"/>
    </location>
</feature>
<name>A0A0K8PAM3_9CHLR</name>
<reference evidence="3" key="1">
    <citation type="journal article" date="2015" name="Genome Announc.">
        <title>Draft Genome Sequence of Anaerolineae Strain TC1, a Novel Isolate from a Methanogenic Wastewater Treatment System.</title>
        <authorList>
            <person name="Matsuura N."/>
            <person name="Tourlousse D.M."/>
            <person name="Sun L."/>
            <person name="Toyonaga M."/>
            <person name="Kuroda K."/>
            <person name="Ohashi A."/>
            <person name="Cruz R."/>
            <person name="Yamaguchi T."/>
            <person name="Sekiguchi Y."/>
        </authorList>
    </citation>
    <scope>NUCLEOTIDE SEQUENCE [LARGE SCALE GENOMIC DNA]</scope>
    <source>
        <strain evidence="3">TC1</strain>
    </source>
</reference>
<dbReference type="Gene3D" id="3.20.20.105">
    <property type="entry name" value="Queuine tRNA-ribosyltransferase-like"/>
    <property type="match status" value="1"/>
</dbReference>
<evidence type="ECO:0000259" key="2">
    <source>
        <dbReference type="Pfam" id="PF01702"/>
    </source>
</evidence>
<dbReference type="PANTHER" id="PTHR43468:SF1">
    <property type="entry name" value="TRNA-GUANOSINE(34) QUEUINE TRANSGLYCOSYLASE"/>
    <property type="match status" value="1"/>
</dbReference>
<organism evidence="3">
    <name type="scientific">Flexilinea flocculi</name>
    <dbReference type="NCBI Taxonomy" id="1678840"/>
    <lineage>
        <taxon>Bacteria</taxon>
        <taxon>Bacillati</taxon>
        <taxon>Chloroflexota</taxon>
        <taxon>Anaerolineae</taxon>
        <taxon>Anaerolineales</taxon>
        <taxon>Anaerolineaceae</taxon>
        <taxon>Flexilinea</taxon>
    </lineage>
</organism>
<keyword evidence="1" id="KW-0479">Metal-binding</keyword>